<dbReference type="InterPro" id="IPR014436">
    <property type="entry name" value="Extradiol_dOase_DODA"/>
</dbReference>
<evidence type="ECO:0000256" key="3">
    <source>
        <dbReference type="ARBA" id="ARBA00022723"/>
    </source>
</evidence>
<keyword evidence="3" id="KW-0479">Metal-binding</keyword>
<keyword evidence="8" id="KW-1185">Reference proteome</keyword>
<dbReference type="Gene3D" id="3.40.830.10">
    <property type="entry name" value="LigB-like"/>
    <property type="match status" value="1"/>
</dbReference>
<dbReference type="SUPFAM" id="SSF53213">
    <property type="entry name" value="LigB-like"/>
    <property type="match status" value="1"/>
</dbReference>
<dbReference type="EMBL" id="NJGG01000001">
    <property type="protein sequence ID" value="OXL16461.1"/>
    <property type="molecule type" value="Genomic_DNA"/>
</dbReference>
<proteinExistence type="inferred from homology"/>
<evidence type="ECO:0000256" key="2">
    <source>
        <dbReference type="ARBA" id="ARBA00007581"/>
    </source>
</evidence>
<dbReference type="GO" id="GO:0016702">
    <property type="term" value="F:oxidoreductase activity, acting on single donors with incorporation of molecular oxygen, incorporation of two atoms of oxygen"/>
    <property type="evidence" value="ECO:0007669"/>
    <property type="project" value="UniProtKB-ARBA"/>
</dbReference>
<dbReference type="PIRSF" id="PIRSF006157">
    <property type="entry name" value="Doxgns_DODA"/>
    <property type="match status" value="1"/>
</dbReference>
<dbReference type="OrthoDB" id="9790889at2"/>
<comment type="similarity">
    <text evidence="2">Belongs to the DODA-type extradiol aromatic ring-opening dioxygenase family.</text>
</comment>
<accession>A0A229FWT0</accession>
<protein>
    <submittedName>
        <fullName evidence="7">Dioxygenase</fullName>
    </submittedName>
</protein>
<keyword evidence="7" id="KW-0223">Dioxygenase</keyword>
<evidence type="ECO:0000259" key="6">
    <source>
        <dbReference type="Pfam" id="PF02900"/>
    </source>
</evidence>
<dbReference type="GO" id="GO:0008270">
    <property type="term" value="F:zinc ion binding"/>
    <property type="evidence" value="ECO:0007669"/>
    <property type="project" value="InterPro"/>
</dbReference>
<feature type="domain" description="Extradiol ring-cleavage dioxygenase class III enzyme subunit B" evidence="6">
    <location>
        <begin position="17"/>
        <end position="260"/>
    </location>
</feature>
<dbReference type="PANTHER" id="PTHR30096:SF0">
    <property type="entry name" value="4,5-DOPA DIOXYGENASE EXTRADIOL-LIKE PROTEIN"/>
    <property type="match status" value="1"/>
</dbReference>
<keyword evidence="4" id="KW-0862">Zinc</keyword>
<evidence type="ECO:0000313" key="7">
    <source>
        <dbReference type="EMBL" id="OXL16461.1"/>
    </source>
</evidence>
<reference evidence="7 8" key="1">
    <citation type="submission" date="2017-06" db="EMBL/GenBank/DDBJ databases">
        <title>Reclassification of a Polynucleobacter cosmopolitanus strain isolated from tropical Lake Victoria as Polynucleobacter victoriensis comb. nov.</title>
        <authorList>
            <person name="Hahn M.W."/>
        </authorList>
    </citation>
    <scope>NUCLEOTIDE SEQUENCE [LARGE SCALE GENOMIC DNA]</scope>
    <source>
        <strain evidence="7 8">MWH-MoIso2</strain>
    </source>
</reference>
<sequence>MSFIHQNTSSVRMPTWFIPHGAGPCFFMDWNPKDAWNKTGKFLKDLPLTLSNQPKAILMISAHWMESTISLTGAQNPELIYDYHGFPAHTYDLQYPAKGDPALAQEIIETLASSQIKAKLDASRGFDHGMFIPMLMMFPKADIPVIQLSLHNNLDPQTHFNLGVALEKFRDQGVLIIGSGMSFHNMRGYGQPTFGPISDEFDEWLAKTVESDPVTRKQALIDWANAPSARLCHPLRQEEHLLPLMVVAGASSKEQGYKVFTDRVLETSISAFVFR</sequence>
<dbReference type="Proteomes" id="UP000215188">
    <property type="component" value="Unassembled WGS sequence"/>
</dbReference>
<gene>
    <name evidence="7" type="ORF">AOC33_05245</name>
</gene>
<organism evidence="7 8">
    <name type="scientific">Polynucleobacter cosmopolitanus</name>
    <dbReference type="NCBI Taxonomy" id="351345"/>
    <lineage>
        <taxon>Bacteria</taxon>
        <taxon>Pseudomonadati</taxon>
        <taxon>Pseudomonadota</taxon>
        <taxon>Betaproteobacteria</taxon>
        <taxon>Burkholderiales</taxon>
        <taxon>Burkholderiaceae</taxon>
        <taxon>Polynucleobacter</taxon>
    </lineage>
</organism>
<dbReference type="RefSeq" id="WP_089515487.1">
    <property type="nucleotide sequence ID" value="NZ_NJGG01000001.1"/>
</dbReference>
<comment type="cofactor">
    <cofactor evidence="1">
        <name>Zn(2+)</name>
        <dbReference type="ChEBI" id="CHEBI:29105"/>
    </cofactor>
</comment>
<evidence type="ECO:0000256" key="1">
    <source>
        <dbReference type="ARBA" id="ARBA00001947"/>
    </source>
</evidence>
<comment type="caution">
    <text evidence="7">The sequence shown here is derived from an EMBL/GenBank/DDBJ whole genome shotgun (WGS) entry which is preliminary data.</text>
</comment>
<evidence type="ECO:0000313" key="8">
    <source>
        <dbReference type="Proteomes" id="UP000215188"/>
    </source>
</evidence>
<name>A0A229FWT0_9BURK</name>
<dbReference type="InterPro" id="IPR004183">
    <property type="entry name" value="Xdiol_dOase_suB"/>
</dbReference>
<dbReference type="CDD" id="cd07363">
    <property type="entry name" value="45_DOPA_Dioxygenase"/>
    <property type="match status" value="1"/>
</dbReference>
<dbReference type="AlphaFoldDB" id="A0A229FWT0"/>
<keyword evidence="5" id="KW-0560">Oxidoreductase</keyword>
<evidence type="ECO:0000256" key="5">
    <source>
        <dbReference type="ARBA" id="ARBA00023002"/>
    </source>
</evidence>
<dbReference type="GO" id="GO:0008198">
    <property type="term" value="F:ferrous iron binding"/>
    <property type="evidence" value="ECO:0007669"/>
    <property type="project" value="InterPro"/>
</dbReference>
<dbReference type="PANTHER" id="PTHR30096">
    <property type="entry name" value="4,5-DOPA DIOXYGENASE EXTRADIOL-LIKE PROTEIN"/>
    <property type="match status" value="1"/>
</dbReference>
<dbReference type="Pfam" id="PF02900">
    <property type="entry name" value="LigB"/>
    <property type="match status" value="1"/>
</dbReference>
<evidence type="ECO:0000256" key="4">
    <source>
        <dbReference type="ARBA" id="ARBA00022833"/>
    </source>
</evidence>